<dbReference type="RefSeq" id="WP_099643451.1">
    <property type="nucleotide sequence ID" value="NZ_JAQPZX010000052.1"/>
</dbReference>
<dbReference type="InterPro" id="IPR009926">
    <property type="entry name" value="T3SS_YcgR_PilZN"/>
</dbReference>
<evidence type="ECO:0000256" key="1">
    <source>
        <dbReference type="ARBA" id="ARBA00022636"/>
    </source>
</evidence>
<dbReference type="Gene3D" id="2.40.10.220">
    <property type="entry name" value="predicted glycosyltransferase like domains"/>
    <property type="match status" value="1"/>
</dbReference>
<dbReference type="OrthoDB" id="5761885at2"/>
<organism evidence="6 7">
    <name type="scientific">Pseudoalteromonas piscicida</name>
    <dbReference type="NCBI Taxonomy" id="43662"/>
    <lineage>
        <taxon>Bacteria</taxon>
        <taxon>Pseudomonadati</taxon>
        <taxon>Pseudomonadota</taxon>
        <taxon>Gammaproteobacteria</taxon>
        <taxon>Alteromonadales</taxon>
        <taxon>Pseudoalteromonadaceae</taxon>
        <taxon>Pseudoalteromonas</taxon>
    </lineage>
</organism>
<dbReference type="Pfam" id="PF12945">
    <property type="entry name" value="PilZNR"/>
    <property type="match status" value="1"/>
</dbReference>
<feature type="domain" description="PilZ" evidence="4">
    <location>
        <begin position="115"/>
        <end position="215"/>
    </location>
</feature>
<dbReference type="EMBL" id="NKHF01000089">
    <property type="protein sequence ID" value="PCK30246.1"/>
    <property type="molecule type" value="Genomic_DNA"/>
</dbReference>
<keyword evidence="3" id="KW-0975">Bacterial flagellum</keyword>
<keyword evidence="6" id="KW-0966">Cell projection</keyword>
<evidence type="ECO:0000259" key="5">
    <source>
        <dbReference type="Pfam" id="PF12945"/>
    </source>
</evidence>
<keyword evidence="6" id="KW-0282">Flagellum</keyword>
<dbReference type="InterPro" id="IPR012349">
    <property type="entry name" value="Split_barrel_FMN-bd"/>
</dbReference>
<comment type="caution">
    <text evidence="6">The sequence shown here is derived from an EMBL/GenBank/DDBJ whole genome shotgun (WGS) entry which is preliminary data.</text>
</comment>
<dbReference type="GO" id="GO:0035438">
    <property type="term" value="F:cyclic-di-GMP binding"/>
    <property type="evidence" value="ECO:0007669"/>
    <property type="project" value="InterPro"/>
</dbReference>
<dbReference type="SUPFAM" id="SSF141371">
    <property type="entry name" value="PilZ domain-like"/>
    <property type="match status" value="2"/>
</dbReference>
<dbReference type="Gene3D" id="2.30.110.10">
    <property type="entry name" value="Electron Transport, Fmn-binding Protein, Chain A"/>
    <property type="match status" value="1"/>
</dbReference>
<protein>
    <submittedName>
        <fullName evidence="6">Flagellar brake protein</fullName>
    </submittedName>
</protein>
<keyword evidence="1" id="KW-0973">c-di-GMP</keyword>
<evidence type="ECO:0000256" key="3">
    <source>
        <dbReference type="ARBA" id="ARBA00023143"/>
    </source>
</evidence>
<evidence type="ECO:0000313" key="6">
    <source>
        <dbReference type="EMBL" id="PCK30246.1"/>
    </source>
</evidence>
<dbReference type="InterPro" id="IPR009875">
    <property type="entry name" value="PilZ_domain"/>
</dbReference>
<sequence length="227" mass="25022">MLKTQEVGQEALLTAISAGSIVDLEICLPANSKRIKTEYVGMLQGTFLILNHPNPKRLGAALDYVMEGTSVIVRALLENGDGQVIAFKSQIKAVSVHPARLIFLYPPDKIQTYKLRSQNRVPTLIPANFHCHGIKEVGVIKDISLAGLQLDLTSIDAEHLEEGLNCEVFIEGKEGNQITLEGTIRRIKGHEQIVSLGIRLTSSPDIIRGVLKDYLIDLSIFQDQQDT</sequence>
<dbReference type="AlphaFoldDB" id="A0A2A5JLE4"/>
<evidence type="ECO:0000256" key="2">
    <source>
        <dbReference type="ARBA" id="ARBA00022741"/>
    </source>
</evidence>
<keyword evidence="2" id="KW-0547">Nucleotide-binding</keyword>
<evidence type="ECO:0000313" key="7">
    <source>
        <dbReference type="Proteomes" id="UP000228621"/>
    </source>
</evidence>
<accession>A0A2A5JLE4</accession>
<dbReference type="Proteomes" id="UP000228621">
    <property type="component" value="Unassembled WGS sequence"/>
</dbReference>
<proteinExistence type="predicted"/>
<reference evidence="7" key="1">
    <citation type="journal article" date="2019" name="Genome Announc.">
        <title>Draft Genome Sequence of Pseudoalteromonas piscicida Strain 36Y ROTHPW, an Hypersaline Seawater Isolate from the South Coast of Sonora, Mexico.</title>
        <authorList>
            <person name="Sanchez-Diaz R."/>
            <person name="Molina-Garza Z.J."/>
            <person name="Cruz-Suarez L.E."/>
            <person name="Selvin J."/>
            <person name="Kiran G.S."/>
            <person name="Ibarra-Gamez J.C."/>
            <person name="Gomez-Gil B."/>
            <person name="Galaviz-Silva L."/>
        </authorList>
    </citation>
    <scope>NUCLEOTIDE SEQUENCE [LARGE SCALE GENOMIC DNA]</scope>
    <source>
        <strain evidence="7">36Y_RITHPW</strain>
    </source>
</reference>
<dbReference type="Pfam" id="PF07238">
    <property type="entry name" value="PilZ"/>
    <property type="match status" value="1"/>
</dbReference>
<gene>
    <name evidence="6" type="ORF">CEX98_18225</name>
</gene>
<name>A0A2A5JLE4_PSEO7</name>
<feature type="domain" description="Type III secretion system flagellar brake protein YcgR PilZN" evidence="5">
    <location>
        <begin position="19"/>
        <end position="106"/>
    </location>
</feature>
<keyword evidence="7" id="KW-1185">Reference proteome</keyword>
<keyword evidence="6" id="KW-0969">Cilium</keyword>
<evidence type="ECO:0000259" key="4">
    <source>
        <dbReference type="Pfam" id="PF07238"/>
    </source>
</evidence>